<dbReference type="InterPro" id="IPR013921">
    <property type="entry name" value="Mediator_Med20"/>
</dbReference>
<keyword evidence="4" id="KW-0805">Transcription regulation</keyword>
<organism evidence="5 6">
    <name type="scientific">Hanseniaspora osmophila</name>
    <dbReference type="NCBI Taxonomy" id="56408"/>
    <lineage>
        <taxon>Eukaryota</taxon>
        <taxon>Fungi</taxon>
        <taxon>Dikarya</taxon>
        <taxon>Ascomycota</taxon>
        <taxon>Saccharomycotina</taxon>
        <taxon>Saccharomycetes</taxon>
        <taxon>Saccharomycodales</taxon>
        <taxon>Saccharomycodaceae</taxon>
        <taxon>Hanseniaspora</taxon>
    </lineage>
</organism>
<dbReference type="AlphaFoldDB" id="A0A1E5R1M3"/>
<comment type="subunit">
    <text evidence="4">Component of the Mediator complex.</text>
</comment>
<comment type="function">
    <text evidence="4">Component of the Mediator complex, a coactivator involved in the regulated transcription of nearly all RNA polymerase II-dependent genes. Mediator functions as a bridge to convey information from gene-specific regulatory proteins to the basal RNA polymerase II transcription machinery. Mediator is recruited to promoters by direct interactions with regulatory proteins and serves as a scaffold for the assembly of a functional preinitiation complex with RNA polymerase II and the general transcription factors.</text>
</comment>
<dbReference type="OrthoDB" id="10667814at2759"/>
<dbReference type="Gene3D" id="3.30.310.180">
    <property type="match status" value="1"/>
</dbReference>
<comment type="caution">
    <text evidence="5">The sequence shown here is derived from an EMBL/GenBank/DDBJ whole genome shotgun (WGS) entry which is preliminary data.</text>
</comment>
<keyword evidence="4" id="KW-0010">Activator</keyword>
<evidence type="ECO:0000256" key="4">
    <source>
        <dbReference type="RuleBase" id="RU364152"/>
    </source>
</evidence>
<comment type="similarity">
    <text evidence="2 4">Belongs to the Mediator complex subunit 20 family.</text>
</comment>
<evidence type="ECO:0000313" key="6">
    <source>
        <dbReference type="Proteomes" id="UP000095728"/>
    </source>
</evidence>
<protein>
    <recommendedName>
        <fullName evidence="4">Mediator of RNA polymerase II transcription subunit 20</fullName>
    </recommendedName>
    <alternativeName>
        <fullName evidence="4">Mediator complex subunit 20</fullName>
    </alternativeName>
</protein>
<dbReference type="GO" id="GO:0003712">
    <property type="term" value="F:transcription coregulator activity"/>
    <property type="evidence" value="ECO:0007669"/>
    <property type="project" value="InterPro"/>
</dbReference>
<keyword evidence="3 4" id="KW-0539">Nucleus</keyword>
<dbReference type="EMBL" id="LPNM01000011">
    <property type="protein sequence ID" value="OEJ80790.1"/>
    <property type="molecule type" value="Genomic_DNA"/>
</dbReference>
<keyword evidence="4" id="KW-0804">Transcription</keyword>
<dbReference type="FunCoup" id="A0A1E5R1M3">
    <property type="interactions" value="255"/>
</dbReference>
<evidence type="ECO:0000313" key="5">
    <source>
        <dbReference type="EMBL" id="OEJ80790.1"/>
    </source>
</evidence>
<keyword evidence="6" id="KW-1185">Reference proteome</keyword>
<evidence type="ECO:0000256" key="1">
    <source>
        <dbReference type="ARBA" id="ARBA00004123"/>
    </source>
</evidence>
<dbReference type="InParanoid" id="A0A1E5R1M3"/>
<dbReference type="Pfam" id="PF08612">
    <property type="entry name" value="Med20"/>
    <property type="match status" value="1"/>
</dbReference>
<comment type="subcellular location">
    <subcellularLocation>
        <location evidence="1 4">Nucleus</location>
    </subcellularLocation>
</comment>
<evidence type="ECO:0000256" key="2">
    <source>
        <dbReference type="ARBA" id="ARBA00010743"/>
    </source>
</evidence>
<dbReference type="GO" id="GO:0016592">
    <property type="term" value="C:mediator complex"/>
    <property type="evidence" value="ECO:0007669"/>
    <property type="project" value="InterPro"/>
</dbReference>
<proteinExistence type="inferred from homology"/>
<gene>
    <name evidence="4" type="primary">MED20</name>
    <name evidence="5" type="ORF">AWRI3579_g3950</name>
</gene>
<name>A0A1E5R1M3_9ASCO</name>
<dbReference type="Proteomes" id="UP000095728">
    <property type="component" value="Unassembled WGS sequence"/>
</dbReference>
<accession>A0A1E5R1M3</accession>
<evidence type="ECO:0000256" key="3">
    <source>
        <dbReference type="ARBA" id="ARBA00023242"/>
    </source>
</evidence>
<reference evidence="6" key="1">
    <citation type="journal article" date="2016" name="Genome Announc.">
        <title>Genome sequences of three species of Hanseniaspora isolated from spontaneous wine fermentations.</title>
        <authorList>
            <person name="Sternes P.R."/>
            <person name="Lee D."/>
            <person name="Kutyna D.R."/>
            <person name="Borneman A.R."/>
        </authorList>
    </citation>
    <scope>NUCLEOTIDE SEQUENCE [LARGE SCALE GENOMIC DNA]</scope>
    <source>
        <strain evidence="6">AWRI3579</strain>
    </source>
</reference>
<dbReference type="GO" id="GO:0006357">
    <property type="term" value="P:regulation of transcription by RNA polymerase II"/>
    <property type="evidence" value="ECO:0007669"/>
    <property type="project" value="InterPro"/>
</dbReference>
<sequence length="236" mass="26986">MKHVVHIDTRDANTIVQLSDALINHSYSRSLQQWSFDSKTFRAPSKTEQTGADTNLVTEKTQYFLHFLSFNNQQEVLVNYKSVTSTSNSTQEKCHQNGIKLCVPGNFTKLLQNGCLFQENLQFGNDLIFNKILNSNKKWQQRQSVSGKQGHIYTLNKSTVKTINVYTSSNELKGCIVQIDSEDKETVNNVLVILNLFVEECLPKNSTYSLLDKEHETTDSGSEFQTIRDYIKFLDL</sequence>